<protein>
    <submittedName>
        <fullName evidence="3">Uncharacterized protein</fullName>
    </submittedName>
</protein>
<feature type="chain" id="PRO_5041682620" evidence="2">
    <location>
        <begin position="27"/>
        <end position="221"/>
    </location>
</feature>
<dbReference type="AlphaFoldDB" id="A0AA96X5R7"/>
<name>A0AA96X5R7_LEPBY</name>
<sequence>MQFCKQLVARSSFIVALSLIAAPVSAQMTDAQIVRLVEAMRQASKPEKPVTGLYSDWQVKPENVTRWSKQCGGKELSPTEFQANAAAARSIVTCVMRDAVKQYARDTNETTAVQRLAAWWMTGDPTKFNARETAPYVQKVVKAYQVTEPGKPTAKTFYDRYMAAGIEAAQRKDQKTARLYFQRALDERPRDQSALQAIRNLTPPVRGSNPNSPITEQPSQR</sequence>
<dbReference type="EMBL" id="CP130144">
    <property type="protein sequence ID" value="WNZ46100.1"/>
    <property type="molecule type" value="Genomic_DNA"/>
</dbReference>
<feature type="region of interest" description="Disordered" evidence="1">
    <location>
        <begin position="188"/>
        <end position="221"/>
    </location>
</feature>
<feature type="compositionally biased region" description="Polar residues" evidence="1">
    <location>
        <begin position="208"/>
        <end position="221"/>
    </location>
</feature>
<proteinExistence type="predicted"/>
<keyword evidence="2" id="KW-0732">Signal</keyword>
<evidence type="ECO:0000256" key="1">
    <source>
        <dbReference type="SAM" id="MobiDB-lite"/>
    </source>
</evidence>
<gene>
    <name evidence="3" type="ORF">Q2T42_30385</name>
</gene>
<reference evidence="3" key="2">
    <citation type="submission" date="2023-07" db="EMBL/GenBank/DDBJ databases">
        <authorList>
            <person name="Bai X.-H."/>
            <person name="Wang H.-H."/>
            <person name="Wang J."/>
            <person name="Ma M.-Y."/>
            <person name="Hu H.-H."/>
            <person name="Song Z.-L."/>
            <person name="Ma H.-G."/>
            <person name="Fan Y."/>
            <person name="Du C.-Y."/>
            <person name="Xu J.-C."/>
        </authorList>
    </citation>
    <scope>NUCLEOTIDE SEQUENCE</scope>
    <source>
        <strain evidence="3">CZ1</strain>
    </source>
</reference>
<evidence type="ECO:0000313" key="3">
    <source>
        <dbReference type="EMBL" id="WNZ46100.1"/>
    </source>
</evidence>
<evidence type="ECO:0000256" key="2">
    <source>
        <dbReference type="SAM" id="SignalP"/>
    </source>
</evidence>
<accession>A0AA96X5R7</accession>
<reference evidence="3" key="1">
    <citation type="journal article" date="2023" name="Plants (Basel)">
        <title>Genomic Analysis of Leptolyngbya boryana CZ1 Reveals Efficient Carbon Fixation Modules.</title>
        <authorList>
            <person name="Bai X."/>
            <person name="Wang H."/>
            <person name="Cheng W."/>
            <person name="Wang J."/>
            <person name="Ma M."/>
            <person name="Hu H."/>
            <person name="Song Z."/>
            <person name="Ma H."/>
            <person name="Fan Y."/>
            <person name="Du C."/>
            <person name="Xu J."/>
        </authorList>
    </citation>
    <scope>NUCLEOTIDE SEQUENCE</scope>
    <source>
        <strain evidence="3">CZ1</strain>
    </source>
</reference>
<feature type="signal peptide" evidence="2">
    <location>
        <begin position="1"/>
        <end position="26"/>
    </location>
</feature>
<dbReference type="RefSeq" id="WP_268183465.1">
    <property type="nucleotide sequence ID" value="NZ_CP130144.1"/>
</dbReference>
<organism evidence="3">
    <name type="scientific">Leptolyngbya boryana CZ1</name>
    <dbReference type="NCBI Taxonomy" id="3060204"/>
    <lineage>
        <taxon>Bacteria</taxon>
        <taxon>Bacillati</taxon>
        <taxon>Cyanobacteriota</taxon>
        <taxon>Cyanophyceae</taxon>
        <taxon>Leptolyngbyales</taxon>
        <taxon>Leptolyngbyaceae</taxon>
        <taxon>Leptolyngbya group</taxon>
        <taxon>Leptolyngbya</taxon>
    </lineage>
</organism>